<feature type="compositionally biased region" description="Gly residues" evidence="1">
    <location>
        <begin position="1"/>
        <end position="12"/>
    </location>
</feature>
<organism evidence="2 3">
    <name type="scientific">Oryza meyeriana var. granulata</name>
    <dbReference type="NCBI Taxonomy" id="110450"/>
    <lineage>
        <taxon>Eukaryota</taxon>
        <taxon>Viridiplantae</taxon>
        <taxon>Streptophyta</taxon>
        <taxon>Embryophyta</taxon>
        <taxon>Tracheophyta</taxon>
        <taxon>Spermatophyta</taxon>
        <taxon>Magnoliopsida</taxon>
        <taxon>Liliopsida</taxon>
        <taxon>Poales</taxon>
        <taxon>Poaceae</taxon>
        <taxon>BOP clade</taxon>
        <taxon>Oryzoideae</taxon>
        <taxon>Oryzeae</taxon>
        <taxon>Oryzinae</taxon>
        <taxon>Oryza</taxon>
        <taxon>Oryza meyeriana</taxon>
    </lineage>
</organism>
<feature type="region of interest" description="Disordered" evidence="1">
    <location>
        <begin position="1"/>
        <end position="45"/>
    </location>
</feature>
<reference evidence="2 3" key="1">
    <citation type="submission" date="2019-11" db="EMBL/GenBank/DDBJ databases">
        <title>Whole genome sequence of Oryza granulata.</title>
        <authorList>
            <person name="Li W."/>
        </authorList>
    </citation>
    <scope>NUCLEOTIDE SEQUENCE [LARGE SCALE GENOMIC DNA]</scope>
    <source>
        <strain evidence="3">cv. Menghai</strain>
        <tissue evidence="2">Leaf</tissue>
    </source>
</reference>
<proteinExistence type="predicted"/>
<evidence type="ECO:0000313" key="3">
    <source>
        <dbReference type="Proteomes" id="UP000479710"/>
    </source>
</evidence>
<name>A0A6G1CNG0_9ORYZ</name>
<evidence type="ECO:0000313" key="2">
    <source>
        <dbReference type="EMBL" id="KAF0901617.1"/>
    </source>
</evidence>
<evidence type="ECO:0000256" key="1">
    <source>
        <dbReference type="SAM" id="MobiDB-lite"/>
    </source>
</evidence>
<keyword evidence="3" id="KW-1185">Reference proteome</keyword>
<sequence length="221" mass="22279">ARLVGWRGGGALESGASRKQADKLSVPPPGSPSAAAFPDDGLRGPCTPVASSRTAACCREKPAAASAPPISSEPGPMTLLRCGAGNSAGGFAANSAACARARARALGVLAALSRGGAPKWYAPFLKKGNAGGVGALVDVAGVGEEDAVGEDDDDGGTWTRFRGRDRGFLKTVSLLLLPMGGTCTLGDPTAERGGGGWELYNQVLLTYKIAKRSKGGRGRAV</sequence>
<dbReference type="EMBL" id="SPHZ02000008">
    <property type="protein sequence ID" value="KAF0901617.1"/>
    <property type="molecule type" value="Genomic_DNA"/>
</dbReference>
<accession>A0A6G1CNG0</accession>
<dbReference type="Proteomes" id="UP000479710">
    <property type="component" value="Unassembled WGS sequence"/>
</dbReference>
<feature type="non-terminal residue" evidence="2">
    <location>
        <position position="1"/>
    </location>
</feature>
<comment type="caution">
    <text evidence="2">The sequence shown here is derived from an EMBL/GenBank/DDBJ whole genome shotgun (WGS) entry which is preliminary data.</text>
</comment>
<gene>
    <name evidence="2" type="ORF">E2562_003588</name>
</gene>
<protein>
    <submittedName>
        <fullName evidence="2">Uncharacterized protein</fullName>
    </submittedName>
</protein>
<dbReference type="AlphaFoldDB" id="A0A6G1CNG0"/>